<accession>A0A2T7BLN3</accession>
<evidence type="ECO:0000313" key="2">
    <source>
        <dbReference type="EMBL" id="PUZ28566.1"/>
    </source>
</evidence>
<sequence>MTLPDYVGIGRKDTFVQYVENKTKPLGSIGGMDSSKFGIWERRDPSHQPGRFANVGKYSWPRRLPFATAAEVFAAIKTELLSIVAAARTGNFAVIDRPGILVDFFKWKVAFLYSNERLIPIFSRDVLAGIAQGLGLPGNPKKLPVWDIQQAMVAGKPFGMNIYQYARHLLDRYPSARQRKHDHDQQGTGQTGRRRNTRKASTGKNTGTLSRKGTGPTTVNQEHNRLQEILRARLEAQYGKDNVLLEHNYVDLKVRTPEGNVLYEVKSAAYASDCVEEALGQVLRYAFHHRTGQEDAVALVVAGKFPPNESDSAYIAFVTGQLNIRFSYMAIE</sequence>
<dbReference type="EMBL" id="QCYK01000001">
    <property type="protein sequence ID" value="PUZ28566.1"/>
    <property type="molecule type" value="Genomic_DNA"/>
</dbReference>
<reference evidence="2 3" key="1">
    <citation type="submission" date="2018-04" db="EMBL/GenBank/DDBJ databases">
        <title>Chitinophaga fuyangensis sp. nov., isolated from soil in a chemical factory.</title>
        <authorList>
            <person name="Chen K."/>
        </authorList>
    </citation>
    <scope>NUCLEOTIDE SEQUENCE [LARGE SCALE GENOMIC DNA]</scope>
    <source>
        <strain evidence="2 3">LY-1</strain>
    </source>
</reference>
<feature type="compositionally biased region" description="Polar residues" evidence="1">
    <location>
        <begin position="199"/>
        <end position="221"/>
    </location>
</feature>
<dbReference type="Proteomes" id="UP000244450">
    <property type="component" value="Unassembled WGS sequence"/>
</dbReference>
<organism evidence="2 3">
    <name type="scientific">Chitinophaga parva</name>
    <dbReference type="NCBI Taxonomy" id="2169414"/>
    <lineage>
        <taxon>Bacteria</taxon>
        <taxon>Pseudomonadati</taxon>
        <taxon>Bacteroidota</taxon>
        <taxon>Chitinophagia</taxon>
        <taxon>Chitinophagales</taxon>
        <taxon>Chitinophagaceae</taxon>
        <taxon>Chitinophaga</taxon>
    </lineage>
</organism>
<gene>
    <name evidence="2" type="ORF">DCC81_03535</name>
</gene>
<evidence type="ECO:0000256" key="1">
    <source>
        <dbReference type="SAM" id="MobiDB-lite"/>
    </source>
</evidence>
<dbReference type="AlphaFoldDB" id="A0A2T7BLN3"/>
<name>A0A2T7BLN3_9BACT</name>
<proteinExistence type="predicted"/>
<evidence type="ECO:0000313" key="3">
    <source>
        <dbReference type="Proteomes" id="UP000244450"/>
    </source>
</evidence>
<feature type="region of interest" description="Disordered" evidence="1">
    <location>
        <begin position="176"/>
        <end position="223"/>
    </location>
</feature>
<evidence type="ECO:0008006" key="4">
    <source>
        <dbReference type="Google" id="ProtNLM"/>
    </source>
</evidence>
<keyword evidence="3" id="KW-1185">Reference proteome</keyword>
<comment type="caution">
    <text evidence="2">The sequence shown here is derived from an EMBL/GenBank/DDBJ whole genome shotgun (WGS) entry which is preliminary data.</text>
</comment>
<protein>
    <recommendedName>
        <fullName evidence="4">Protein NO VEIN C-terminal domain-containing protein</fullName>
    </recommendedName>
</protein>